<organism evidence="2 3">
    <name type="scientific">Crepidotus variabilis</name>
    <dbReference type="NCBI Taxonomy" id="179855"/>
    <lineage>
        <taxon>Eukaryota</taxon>
        <taxon>Fungi</taxon>
        <taxon>Dikarya</taxon>
        <taxon>Basidiomycota</taxon>
        <taxon>Agaricomycotina</taxon>
        <taxon>Agaricomycetes</taxon>
        <taxon>Agaricomycetidae</taxon>
        <taxon>Agaricales</taxon>
        <taxon>Agaricineae</taxon>
        <taxon>Crepidotaceae</taxon>
        <taxon>Crepidotus</taxon>
    </lineage>
</organism>
<protein>
    <submittedName>
        <fullName evidence="2">Uncharacterized protein</fullName>
    </submittedName>
</protein>
<gene>
    <name evidence="2" type="ORF">CPB83DRAFT_906082</name>
</gene>
<reference evidence="2" key="1">
    <citation type="submission" date="2020-11" db="EMBL/GenBank/DDBJ databases">
        <authorList>
            <consortium name="DOE Joint Genome Institute"/>
            <person name="Ahrendt S."/>
            <person name="Riley R."/>
            <person name="Andreopoulos W."/>
            <person name="Labutti K."/>
            <person name="Pangilinan J."/>
            <person name="Ruiz-Duenas F.J."/>
            <person name="Barrasa J.M."/>
            <person name="Sanchez-Garcia M."/>
            <person name="Camarero S."/>
            <person name="Miyauchi S."/>
            <person name="Serrano A."/>
            <person name="Linde D."/>
            <person name="Babiker R."/>
            <person name="Drula E."/>
            <person name="Ayuso-Fernandez I."/>
            <person name="Pacheco R."/>
            <person name="Padilla G."/>
            <person name="Ferreira P."/>
            <person name="Barriuso J."/>
            <person name="Kellner H."/>
            <person name="Castanera R."/>
            <person name="Alfaro M."/>
            <person name="Ramirez L."/>
            <person name="Pisabarro A.G."/>
            <person name="Kuo A."/>
            <person name="Tritt A."/>
            <person name="Lipzen A."/>
            <person name="He G."/>
            <person name="Yan M."/>
            <person name="Ng V."/>
            <person name="Cullen D."/>
            <person name="Martin F."/>
            <person name="Rosso M.-N."/>
            <person name="Henrissat B."/>
            <person name="Hibbett D."/>
            <person name="Martinez A.T."/>
            <person name="Grigoriev I.V."/>
        </authorList>
    </citation>
    <scope>NUCLEOTIDE SEQUENCE</scope>
    <source>
        <strain evidence="2">CBS 506.95</strain>
    </source>
</reference>
<sequence length="697" mass="78213">MPPIEDKPLPSILIEEEPQRTISHDTIISQVREATYSSSPLLRILQDPTIIPPETSEYIKSPRPRSSSRSRQRPSRSPRREHRSDIVAAIAIAEEERQSRHLKTLLRNCGERLDHEIRRADAATLRADLAERQEREAVSRAKSAEKEKDDMRSETTRLERDMRNYQMQLEIAQREMRRLQGDLDDSRREAEDLQRAEAQAQGALKKYQHSINDLQVRVRQKDTEVQKVVNRWYSDGRERGYDEGYEEGYEVGRKSGIKEGVKKGRKEGLREGLEKGKTEERRNAMEAFDRFLSQENMGDEARTERTRRWAQSIYNPDTSTDTVYPLDSGSVRLEHNRIQKASFSFLSSITTPIFSSIFQMSAVPQHLRKKGPKDLPKLPLSVFTPPNSSAGDSFPLPPSPSALHPAKVIDANIVTTDVNYTQYKKEIGTALAGKLKGVVLSVQGTGLEAAIKEVTSSKESSVVSFIIPFDIEKPDATLEAKLASAEVPVSLSTVFTKNTPEAQEGFKWALKLGRPVDVDIQATLSDSLLEGLEELIGNATKDLENIPPIIVSNILPPPLNLDLPIMKLMSHPAYLAFQSQVAALSLIAQVNVKFLPPDWDAPTPQTPFPGSPVEAVDTQQLNEWKRRIKMYLAPVIEAFGSERIIFGSSPSSSSKARSQAGDWYEIARESLAETGIEQAFVDAIFFTNAERVYAKKS</sequence>
<evidence type="ECO:0000256" key="1">
    <source>
        <dbReference type="SAM" id="MobiDB-lite"/>
    </source>
</evidence>
<proteinExistence type="predicted"/>
<feature type="region of interest" description="Disordered" evidence="1">
    <location>
        <begin position="132"/>
        <end position="155"/>
    </location>
</feature>
<dbReference type="PANTHER" id="PTHR43569:SF2">
    <property type="entry name" value="AMIDOHYDROLASE-RELATED DOMAIN-CONTAINING PROTEIN"/>
    <property type="match status" value="1"/>
</dbReference>
<dbReference type="OrthoDB" id="2135488at2759"/>
<dbReference type="EMBL" id="MU157846">
    <property type="protein sequence ID" value="KAF9529414.1"/>
    <property type="molecule type" value="Genomic_DNA"/>
</dbReference>
<dbReference type="AlphaFoldDB" id="A0A9P6JR60"/>
<dbReference type="Proteomes" id="UP000807306">
    <property type="component" value="Unassembled WGS sequence"/>
</dbReference>
<dbReference type="Gene3D" id="3.20.20.140">
    <property type="entry name" value="Metal-dependent hydrolases"/>
    <property type="match status" value="1"/>
</dbReference>
<name>A0A9P6JR60_9AGAR</name>
<evidence type="ECO:0000313" key="3">
    <source>
        <dbReference type="Proteomes" id="UP000807306"/>
    </source>
</evidence>
<dbReference type="PANTHER" id="PTHR43569">
    <property type="entry name" value="AMIDOHYDROLASE"/>
    <property type="match status" value="1"/>
</dbReference>
<comment type="caution">
    <text evidence="2">The sequence shown here is derived from an EMBL/GenBank/DDBJ whole genome shotgun (WGS) entry which is preliminary data.</text>
</comment>
<feature type="region of interest" description="Disordered" evidence="1">
    <location>
        <begin position="45"/>
        <end position="84"/>
    </location>
</feature>
<feature type="compositionally biased region" description="Basic residues" evidence="1">
    <location>
        <begin position="62"/>
        <end position="81"/>
    </location>
</feature>
<evidence type="ECO:0000313" key="2">
    <source>
        <dbReference type="EMBL" id="KAF9529414.1"/>
    </source>
</evidence>
<accession>A0A9P6JR60</accession>
<dbReference type="SUPFAM" id="SSF57997">
    <property type="entry name" value="Tropomyosin"/>
    <property type="match status" value="1"/>
</dbReference>
<dbReference type="InterPro" id="IPR052350">
    <property type="entry name" value="Metallo-dep_Lactonases"/>
</dbReference>
<keyword evidence="3" id="KW-1185">Reference proteome</keyword>